<organism evidence="3 4">
    <name type="scientific">Bremerella alba</name>
    <dbReference type="NCBI Taxonomy" id="980252"/>
    <lineage>
        <taxon>Bacteria</taxon>
        <taxon>Pseudomonadati</taxon>
        <taxon>Planctomycetota</taxon>
        <taxon>Planctomycetia</taxon>
        <taxon>Pirellulales</taxon>
        <taxon>Pirellulaceae</taxon>
        <taxon>Bremerella</taxon>
    </lineage>
</organism>
<reference evidence="3 4" key="1">
    <citation type="submission" date="2020-05" db="EMBL/GenBank/DDBJ databases">
        <title>Bremerella alba sp. nov., a novel planctomycete isolated from the surface of the macroalga Fucus spiralis.</title>
        <authorList>
            <person name="Godinho O."/>
            <person name="Botelho R."/>
            <person name="Albuquerque L."/>
            <person name="Wiegand S."/>
            <person name="Da Costa M.S."/>
            <person name="Lobo-Da-Cunha A."/>
            <person name="Jogler C."/>
            <person name="Lage O.M."/>
        </authorList>
    </citation>
    <scope>NUCLEOTIDE SEQUENCE [LARGE SCALE GENOMIC DNA]</scope>
    <source>
        <strain evidence="3 4">FF15</strain>
    </source>
</reference>
<keyword evidence="1" id="KW-0472">Membrane</keyword>
<keyword evidence="1" id="KW-1133">Transmembrane helix</keyword>
<gene>
    <name evidence="3" type="ORF">HOV93_48870</name>
</gene>
<protein>
    <recommendedName>
        <fullName evidence="2">Prepilin peptidase A24 N-terminal domain-containing protein</fullName>
    </recommendedName>
</protein>
<evidence type="ECO:0000313" key="4">
    <source>
        <dbReference type="Proteomes" id="UP000551616"/>
    </source>
</evidence>
<evidence type="ECO:0000259" key="2">
    <source>
        <dbReference type="Pfam" id="PF06750"/>
    </source>
</evidence>
<sequence>MALMFQAGFGILGGSLGAWYAPEGLGVLIAGVWIVCRARGVFSGCWFSPLVTSGLACIVFAIWQSDLGIPHPALKLFSPPVFFLMLLVILIADGVELAPWLYTRTASFCGRLKWKQVTLWSVSFVFVVYMILIPTSEWLTNLIFPSPSIRMREYMSLAEMVRLRSMEGVSALWFFALGATIGSFLNVVAYRLPRGESVVFQRSHCPQCHTQILGRDNVPIFGWVMLGGRCRNCQSKISARYPIVELVLFQPHPMVAAGFLLFSVCPGAPYGPPFTAIAKVDTLVSVGLMVV</sequence>
<feature type="transmembrane region" description="Helical" evidence="1">
    <location>
        <begin position="18"/>
        <end position="36"/>
    </location>
</feature>
<accession>A0A7V8VAP8</accession>
<dbReference type="RefSeq" id="WP_235990889.1">
    <property type="nucleotide sequence ID" value="NZ_JABRWO010000018.1"/>
</dbReference>
<dbReference type="InterPro" id="IPR010627">
    <property type="entry name" value="Prepilin_pept_A24_N"/>
</dbReference>
<feature type="transmembrane region" description="Helical" evidence="1">
    <location>
        <begin position="171"/>
        <end position="192"/>
    </location>
</feature>
<dbReference type="GO" id="GO:0004190">
    <property type="term" value="F:aspartic-type endopeptidase activity"/>
    <property type="evidence" value="ECO:0007669"/>
    <property type="project" value="TreeGrafter"/>
</dbReference>
<dbReference type="PANTHER" id="PTHR30487">
    <property type="entry name" value="TYPE 4 PREPILIN-LIKE PROTEINS LEADER PEPTIDE-PROCESSING ENZYME"/>
    <property type="match status" value="1"/>
</dbReference>
<dbReference type="Pfam" id="PF06750">
    <property type="entry name" value="A24_N_bact"/>
    <property type="match status" value="1"/>
</dbReference>
<comment type="caution">
    <text evidence="3">The sequence shown here is derived from an EMBL/GenBank/DDBJ whole genome shotgun (WGS) entry which is preliminary data.</text>
</comment>
<evidence type="ECO:0000256" key="1">
    <source>
        <dbReference type="SAM" id="Phobius"/>
    </source>
</evidence>
<dbReference type="PANTHER" id="PTHR30487:SF0">
    <property type="entry name" value="PREPILIN LEADER PEPTIDASE_N-METHYLTRANSFERASE-RELATED"/>
    <property type="match status" value="1"/>
</dbReference>
<dbReference type="GO" id="GO:0005886">
    <property type="term" value="C:plasma membrane"/>
    <property type="evidence" value="ECO:0007669"/>
    <property type="project" value="TreeGrafter"/>
</dbReference>
<feature type="transmembrane region" description="Helical" evidence="1">
    <location>
        <begin position="43"/>
        <end position="63"/>
    </location>
</feature>
<dbReference type="Proteomes" id="UP000551616">
    <property type="component" value="Unassembled WGS sequence"/>
</dbReference>
<keyword evidence="4" id="KW-1185">Reference proteome</keyword>
<dbReference type="GO" id="GO:0006465">
    <property type="term" value="P:signal peptide processing"/>
    <property type="evidence" value="ECO:0007669"/>
    <property type="project" value="TreeGrafter"/>
</dbReference>
<evidence type="ECO:0000313" key="3">
    <source>
        <dbReference type="EMBL" id="MBA2117686.1"/>
    </source>
</evidence>
<name>A0A7V8VAP8_9BACT</name>
<keyword evidence="1" id="KW-0812">Transmembrane</keyword>
<proteinExistence type="predicted"/>
<feature type="domain" description="Prepilin peptidase A24 N-terminal" evidence="2">
    <location>
        <begin position="177"/>
        <end position="248"/>
    </location>
</feature>
<feature type="transmembrane region" description="Helical" evidence="1">
    <location>
        <begin position="83"/>
        <end position="102"/>
    </location>
</feature>
<dbReference type="AlphaFoldDB" id="A0A7V8VAP8"/>
<dbReference type="EMBL" id="JABRWO010000018">
    <property type="protein sequence ID" value="MBA2117686.1"/>
    <property type="molecule type" value="Genomic_DNA"/>
</dbReference>
<dbReference type="InterPro" id="IPR050882">
    <property type="entry name" value="Prepilin_peptidase/N-MTase"/>
</dbReference>